<dbReference type="Pfam" id="PF11849">
    <property type="entry name" value="DUF3369"/>
    <property type="match status" value="1"/>
</dbReference>
<dbReference type="GO" id="GO:0016787">
    <property type="term" value="F:hydrolase activity"/>
    <property type="evidence" value="ECO:0007669"/>
    <property type="project" value="UniProtKB-KW"/>
</dbReference>
<dbReference type="InterPro" id="IPR029016">
    <property type="entry name" value="GAF-like_dom_sf"/>
</dbReference>
<dbReference type="SMART" id="SM00448">
    <property type="entry name" value="REC"/>
    <property type="match status" value="1"/>
</dbReference>
<dbReference type="PROSITE" id="PS50110">
    <property type="entry name" value="RESPONSE_REGULATORY"/>
    <property type="match status" value="1"/>
</dbReference>
<name>A0A0L6JIT7_9FIRM</name>
<dbReference type="InterPro" id="IPR037522">
    <property type="entry name" value="HD_GYP_dom"/>
</dbReference>
<evidence type="ECO:0000256" key="1">
    <source>
        <dbReference type="ARBA" id="ARBA00018672"/>
    </source>
</evidence>
<dbReference type="SUPFAM" id="SSF52172">
    <property type="entry name" value="CheY-like"/>
    <property type="match status" value="1"/>
</dbReference>
<accession>A0A0L6JIT7</accession>
<sequence>MRLSELKRSNVDSSKSNFKIIGLDDEIGIIKTLNVLLDREGYYFKGYTDHVEAIEDIKNNDYGLLILDYLLLNINAKEVVEIIRSFNKELYILLLTGHSECAPPMETLDKNDIQGYCTKSDDPRQLLLMVKSAFKSISMMNDIRLTRNGLDSILKSVPRIYQLQPIDIILEEILSNILNIVHSADAFILVDRLEGTEENSKESIYRGIGKYNIDIETFTTLFNPLQMMFAGSARMNSQVVKHEGGVFFPLLNDKRESIGVIFVDALDEKYISLLEVFSNQAASSINNAFLHSMINIKNSELKMTYEIIRTRYEETVDTLRLAVDAKDEYTRGHSDRVSKYAVEIAKCFSHLTEHDYNLLRVGGTFHDIGKIGTADDILLSDRKLSDSEFHEIQKHPLTGAKILSALSMFQDTVPLVLCHHERVDGSGYPNRLKGDEIPFLARILSVADAFDAMTTNRVYRSKLPLEAAMAQLQKGAGTQFDPDIVEKFVDLLRSGAIKLDE</sequence>
<dbReference type="PANTHER" id="PTHR45228">
    <property type="entry name" value="CYCLIC DI-GMP PHOSPHODIESTERASE TM_0186-RELATED"/>
    <property type="match status" value="1"/>
</dbReference>
<keyword evidence="3" id="KW-0597">Phosphoprotein</keyword>
<dbReference type="PANTHER" id="PTHR45228:SF4">
    <property type="entry name" value="LIPOPROTEIN"/>
    <property type="match status" value="1"/>
</dbReference>
<dbReference type="AlphaFoldDB" id="A0A0L6JIT7"/>
<evidence type="ECO:0000259" key="4">
    <source>
        <dbReference type="PROSITE" id="PS50110"/>
    </source>
</evidence>
<dbReference type="eggNOG" id="COG2206">
    <property type="taxonomic scope" value="Bacteria"/>
</dbReference>
<dbReference type="STRING" id="398512.Bccel_0868"/>
<dbReference type="InterPro" id="IPR011006">
    <property type="entry name" value="CheY-like_superfamily"/>
</dbReference>
<dbReference type="SUPFAM" id="SSF109604">
    <property type="entry name" value="HD-domain/PDEase-like"/>
    <property type="match status" value="1"/>
</dbReference>
<keyword evidence="6" id="KW-0378">Hydrolase</keyword>
<evidence type="ECO:0000313" key="6">
    <source>
        <dbReference type="EMBL" id="KNY25608.1"/>
    </source>
</evidence>
<dbReference type="PATRIC" id="fig|398512.5.peg.903"/>
<dbReference type="InterPro" id="IPR052020">
    <property type="entry name" value="Cyclic_di-GMP/3'3'-cGAMP_PDE"/>
</dbReference>
<dbReference type="Proteomes" id="UP000036923">
    <property type="component" value="Unassembled WGS sequence"/>
</dbReference>
<dbReference type="SUPFAM" id="SSF55781">
    <property type="entry name" value="GAF domain-like"/>
    <property type="match status" value="1"/>
</dbReference>
<reference evidence="7" key="1">
    <citation type="submission" date="2015-07" db="EMBL/GenBank/DDBJ databases">
        <title>Near-Complete Genome Sequence of the Cellulolytic Bacterium Bacteroides (Pseudobacteroides) cellulosolvens ATCC 35603.</title>
        <authorList>
            <person name="Dassa B."/>
            <person name="Utturkar S.M."/>
            <person name="Klingeman D.M."/>
            <person name="Hurt R.A."/>
            <person name="Keller M."/>
            <person name="Xu J."/>
            <person name="Reddy Y.H.K."/>
            <person name="Borovok I."/>
            <person name="Grinberg I.R."/>
            <person name="Lamed R."/>
            <person name="Zhivin O."/>
            <person name="Bayer E.A."/>
            <person name="Brown S.D."/>
        </authorList>
    </citation>
    <scope>NUCLEOTIDE SEQUENCE [LARGE SCALE GENOMIC DNA]</scope>
    <source>
        <strain evidence="7">DSM 2933</strain>
    </source>
</reference>
<dbReference type="Pfam" id="PF00072">
    <property type="entry name" value="Response_reg"/>
    <property type="match status" value="1"/>
</dbReference>
<dbReference type="OrthoDB" id="9804747at2"/>
<evidence type="ECO:0000256" key="2">
    <source>
        <dbReference type="ARBA" id="ARBA00024867"/>
    </source>
</evidence>
<proteinExistence type="predicted"/>
<evidence type="ECO:0000313" key="7">
    <source>
        <dbReference type="Proteomes" id="UP000036923"/>
    </source>
</evidence>
<dbReference type="EMBL" id="LGTC01000001">
    <property type="protein sequence ID" value="KNY25608.1"/>
    <property type="molecule type" value="Genomic_DNA"/>
</dbReference>
<dbReference type="InterPro" id="IPR021800">
    <property type="entry name" value="DUF3369"/>
</dbReference>
<gene>
    <name evidence="6" type="ORF">Bccel_0868</name>
</gene>
<dbReference type="InterPro" id="IPR006675">
    <property type="entry name" value="HDIG_dom"/>
</dbReference>
<dbReference type="SMART" id="SM00471">
    <property type="entry name" value="HDc"/>
    <property type="match status" value="1"/>
</dbReference>
<organism evidence="6 7">
    <name type="scientific">Pseudobacteroides cellulosolvens ATCC 35603 = DSM 2933</name>
    <dbReference type="NCBI Taxonomy" id="398512"/>
    <lineage>
        <taxon>Bacteria</taxon>
        <taxon>Bacillati</taxon>
        <taxon>Bacillota</taxon>
        <taxon>Clostridia</taxon>
        <taxon>Eubacteriales</taxon>
        <taxon>Oscillospiraceae</taxon>
        <taxon>Pseudobacteroides</taxon>
    </lineage>
</organism>
<dbReference type="InterPro" id="IPR001789">
    <property type="entry name" value="Sig_transdc_resp-reg_receiver"/>
</dbReference>
<comment type="caution">
    <text evidence="6">The sequence shown here is derived from an EMBL/GenBank/DDBJ whole genome shotgun (WGS) entry which is preliminary data.</text>
</comment>
<dbReference type="eggNOG" id="COG2204">
    <property type="taxonomic scope" value="Bacteria"/>
</dbReference>
<evidence type="ECO:0000256" key="3">
    <source>
        <dbReference type="PROSITE-ProRule" id="PRU00169"/>
    </source>
</evidence>
<dbReference type="GO" id="GO:0000160">
    <property type="term" value="P:phosphorelay signal transduction system"/>
    <property type="evidence" value="ECO:0007669"/>
    <property type="project" value="InterPro"/>
</dbReference>
<keyword evidence="7" id="KW-1185">Reference proteome</keyword>
<comment type="function">
    <text evidence="2">May play the central regulatory role in sporulation. It may be an element of the effector pathway responsible for the activation of sporulation genes in response to nutritional stress. Spo0A may act in concert with spo0H (a sigma factor) to control the expression of some genes that are critical to the sporulation process.</text>
</comment>
<dbReference type="Gene3D" id="3.30.450.40">
    <property type="match status" value="1"/>
</dbReference>
<dbReference type="InterPro" id="IPR003607">
    <property type="entry name" value="HD/PDEase_dom"/>
</dbReference>
<dbReference type="Gene3D" id="1.10.3210.10">
    <property type="entry name" value="Hypothetical protein af1432"/>
    <property type="match status" value="1"/>
</dbReference>
<protein>
    <recommendedName>
        <fullName evidence="1">Stage 0 sporulation protein A homolog</fullName>
    </recommendedName>
</protein>
<feature type="domain" description="HD-GYP" evidence="5">
    <location>
        <begin position="308"/>
        <end position="501"/>
    </location>
</feature>
<feature type="domain" description="Response regulatory" evidence="4">
    <location>
        <begin position="19"/>
        <end position="134"/>
    </location>
</feature>
<dbReference type="PROSITE" id="PS51832">
    <property type="entry name" value="HD_GYP"/>
    <property type="match status" value="1"/>
</dbReference>
<dbReference type="RefSeq" id="WP_036940892.1">
    <property type="nucleotide sequence ID" value="NZ_JQKC01000014.1"/>
</dbReference>
<evidence type="ECO:0000259" key="5">
    <source>
        <dbReference type="PROSITE" id="PS51832"/>
    </source>
</evidence>
<dbReference type="Pfam" id="PF13487">
    <property type="entry name" value="HD_5"/>
    <property type="match status" value="1"/>
</dbReference>
<feature type="modified residue" description="4-aspartylphosphate" evidence="3">
    <location>
        <position position="68"/>
    </location>
</feature>
<dbReference type="CDD" id="cd00077">
    <property type="entry name" value="HDc"/>
    <property type="match status" value="1"/>
</dbReference>
<dbReference type="Gene3D" id="3.40.50.2300">
    <property type="match status" value="1"/>
</dbReference>
<dbReference type="NCBIfam" id="TIGR00277">
    <property type="entry name" value="HDIG"/>
    <property type="match status" value="1"/>
</dbReference>